<dbReference type="AlphaFoldDB" id="A0A411WIX6"/>
<dbReference type="InterPro" id="IPR000182">
    <property type="entry name" value="GNAT_dom"/>
</dbReference>
<dbReference type="CDD" id="cd04301">
    <property type="entry name" value="NAT_SF"/>
    <property type="match status" value="1"/>
</dbReference>
<dbReference type="Gene3D" id="3.40.630.30">
    <property type="match status" value="1"/>
</dbReference>
<reference evidence="4 5" key="1">
    <citation type="submission" date="2019-03" db="EMBL/GenBank/DDBJ databases">
        <title>Pragia sp. nov. isolated from the gut tract of Carduelis flavirostris.</title>
        <authorList>
            <person name="Ge Y."/>
        </authorList>
    </citation>
    <scope>NUCLEOTIDE SEQUENCE [LARGE SCALE GENOMIC DNA]</scope>
    <source>
        <strain evidence="4 5">CF-458</strain>
    </source>
</reference>
<keyword evidence="5" id="KW-1185">Reference proteome</keyword>
<dbReference type="PANTHER" id="PTHR43800">
    <property type="entry name" value="PEPTIDYL-LYSINE N-ACETYLTRANSFERASE YJAB"/>
    <property type="match status" value="1"/>
</dbReference>
<dbReference type="PANTHER" id="PTHR43800:SF1">
    <property type="entry name" value="PEPTIDYL-LYSINE N-ACETYLTRANSFERASE YJAB"/>
    <property type="match status" value="1"/>
</dbReference>
<dbReference type="RefSeq" id="WP_130591103.1">
    <property type="nucleotide sequence ID" value="NZ_CP034752.1"/>
</dbReference>
<dbReference type="GO" id="GO:0016747">
    <property type="term" value="F:acyltransferase activity, transferring groups other than amino-acyl groups"/>
    <property type="evidence" value="ECO:0007669"/>
    <property type="project" value="InterPro"/>
</dbReference>
<dbReference type="OrthoDB" id="9789605at2"/>
<evidence type="ECO:0000313" key="5">
    <source>
        <dbReference type="Proteomes" id="UP000293154"/>
    </source>
</evidence>
<dbReference type="SUPFAM" id="SSF55729">
    <property type="entry name" value="Acyl-CoA N-acyltransferases (Nat)"/>
    <property type="match status" value="1"/>
</dbReference>
<accession>A0A411WIX6</accession>
<feature type="domain" description="N-acetyltransferase" evidence="3">
    <location>
        <begin position="12"/>
        <end position="151"/>
    </location>
</feature>
<dbReference type="Pfam" id="PF13673">
    <property type="entry name" value="Acetyltransf_10"/>
    <property type="match status" value="1"/>
</dbReference>
<evidence type="ECO:0000256" key="1">
    <source>
        <dbReference type="ARBA" id="ARBA00022679"/>
    </source>
</evidence>
<name>A0A411WIX6_9GAMM</name>
<keyword evidence="2" id="KW-0012">Acyltransferase</keyword>
<evidence type="ECO:0000313" key="4">
    <source>
        <dbReference type="EMBL" id="QBH96151.1"/>
    </source>
</evidence>
<proteinExistence type="predicted"/>
<dbReference type="EMBL" id="CP034752">
    <property type="protein sequence ID" value="QBH96151.1"/>
    <property type="molecule type" value="Genomic_DNA"/>
</dbReference>
<dbReference type="InterPro" id="IPR016181">
    <property type="entry name" value="Acyl_CoA_acyltransferase"/>
</dbReference>
<gene>
    <name evidence="4" type="ORF">EKN56_06935</name>
</gene>
<dbReference type="PROSITE" id="PS51186">
    <property type="entry name" value="GNAT"/>
    <property type="match status" value="1"/>
</dbReference>
<organism evidence="4 5">
    <name type="scientific">Limnobaculum zhutongyuii</name>
    <dbReference type="NCBI Taxonomy" id="2498113"/>
    <lineage>
        <taxon>Bacteria</taxon>
        <taxon>Pseudomonadati</taxon>
        <taxon>Pseudomonadota</taxon>
        <taxon>Gammaproteobacteria</taxon>
        <taxon>Enterobacterales</taxon>
        <taxon>Budviciaceae</taxon>
        <taxon>Limnobaculum</taxon>
    </lineage>
</organism>
<dbReference type="Proteomes" id="UP000293154">
    <property type="component" value="Chromosome"/>
</dbReference>
<keyword evidence="1 4" id="KW-0808">Transferase</keyword>
<protein>
    <submittedName>
        <fullName evidence="4">GNAT family N-acetyltransferase</fullName>
    </submittedName>
</protein>
<sequence length="151" mass="17264">MNNNLIFPVTASEYPEVTELWERSVRATHDFLPEEDIQFFRPLILNEFLPMVTLFCTKTMQGRISGFIGIAEDKVEMLFIDPDYRGQGLGKRLLNYAIAQKQITQVDVNEQNPQAVGFYLNCGFEVVGRSELDGMGKAYPILRLRLKKTAL</sequence>
<evidence type="ECO:0000259" key="3">
    <source>
        <dbReference type="PROSITE" id="PS51186"/>
    </source>
</evidence>
<evidence type="ECO:0000256" key="2">
    <source>
        <dbReference type="ARBA" id="ARBA00023315"/>
    </source>
</evidence>
<dbReference type="KEGG" id="prag:EKN56_06935"/>